<organism evidence="1 2">
    <name type="scientific">Anaerococcus tetradius ATCC 35098</name>
    <dbReference type="NCBI Taxonomy" id="525255"/>
    <lineage>
        <taxon>Bacteria</taxon>
        <taxon>Bacillati</taxon>
        <taxon>Bacillota</taxon>
        <taxon>Tissierellia</taxon>
        <taxon>Tissierellales</taxon>
        <taxon>Peptoniphilaceae</taxon>
        <taxon>Anaerococcus</taxon>
    </lineage>
</organism>
<dbReference type="Proteomes" id="UP000003744">
    <property type="component" value="Unassembled WGS sequence"/>
</dbReference>
<evidence type="ECO:0000313" key="2">
    <source>
        <dbReference type="Proteomes" id="UP000003744"/>
    </source>
</evidence>
<protein>
    <submittedName>
        <fullName evidence="1">Uncharacterized protein</fullName>
    </submittedName>
</protein>
<dbReference type="AlphaFoldDB" id="C2CEZ5"/>
<reference evidence="1 2" key="1">
    <citation type="submission" date="2009-01" db="EMBL/GenBank/DDBJ databases">
        <authorList>
            <person name="Qin X."/>
            <person name="Bachman B."/>
            <person name="Battles P."/>
            <person name="Bell A."/>
            <person name="Bess C."/>
            <person name="Bickham C."/>
            <person name="Chaboub L."/>
            <person name="Chen D."/>
            <person name="Coyle M."/>
            <person name="Deiros D.R."/>
            <person name="Dinh H."/>
            <person name="Forbes L."/>
            <person name="Fowler G."/>
            <person name="Francisco L."/>
            <person name="Fu Q."/>
            <person name="Gubbala S."/>
            <person name="Hale W."/>
            <person name="Han Y."/>
            <person name="Hemphill L."/>
            <person name="Highlander S.K."/>
            <person name="Hirani K."/>
            <person name="Hogues M."/>
            <person name="Jackson L."/>
            <person name="Jakkamsetti A."/>
            <person name="Javaid M."/>
            <person name="Jiang H."/>
            <person name="Korchina V."/>
            <person name="Kovar C."/>
            <person name="Lara F."/>
            <person name="Lee S."/>
            <person name="Mata R."/>
            <person name="Mathew T."/>
            <person name="Moen C."/>
            <person name="Morales K."/>
            <person name="Munidasa M."/>
            <person name="Nazareth L."/>
            <person name="Ngo R."/>
            <person name="Nguyen L."/>
            <person name="Okwuonu G."/>
            <person name="Ongeri F."/>
            <person name="Patil S."/>
            <person name="Petrosino J."/>
            <person name="Pham C."/>
            <person name="Pham P."/>
            <person name="Pu L.-L."/>
            <person name="Puazo M."/>
            <person name="Raj R."/>
            <person name="Reid J."/>
            <person name="Rouhana J."/>
            <person name="Saada N."/>
            <person name="Shang Y."/>
            <person name="Simmons D."/>
            <person name="Thornton R."/>
            <person name="Warren J."/>
            <person name="Weissenberger G."/>
            <person name="Zhang J."/>
            <person name="Zhang L."/>
            <person name="Zhou C."/>
            <person name="Zhu D."/>
            <person name="Muzny D."/>
            <person name="Worley K."/>
            <person name="Gibbs R."/>
        </authorList>
    </citation>
    <scope>NUCLEOTIDE SEQUENCE [LARGE SCALE GENOMIC DNA]</scope>
    <source>
        <strain evidence="1 2">ATCC 35098</strain>
    </source>
</reference>
<gene>
    <name evidence="1" type="ORF">HMPREF0077_0055</name>
</gene>
<dbReference type="HOGENOM" id="CLU_3113958_0_0_9"/>
<comment type="caution">
    <text evidence="1">The sequence shown here is derived from an EMBL/GenBank/DDBJ whole genome shotgun (WGS) entry which is preliminary data.</text>
</comment>
<evidence type="ECO:0000313" key="1">
    <source>
        <dbReference type="EMBL" id="EEI83893.1"/>
    </source>
</evidence>
<accession>C2CEZ5</accession>
<name>C2CEZ5_9FIRM</name>
<dbReference type="EMBL" id="ACGC01000005">
    <property type="protein sequence ID" value="EEI83893.1"/>
    <property type="molecule type" value="Genomic_DNA"/>
</dbReference>
<sequence>MEIFQQDQNYIKEHADHKTGVCNESQFNFFNWSNRIIKLYNKINLKNNKY</sequence>
<proteinExistence type="predicted"/>